<dbReference type="GO" id="GO:0020037">
    <property type="term" value="F:heme binding"/>
    <property type="evidence" value="ECO:0007669"/>
    <property type="project" value="InterPro"/>
</dbReference>
<dbReference type="GO" id="GO:0008941">
    <property type="term" value="F:nitric oxide dioxygenase NAD(P)H activity"/>
    <property type="evidence" value="ECO:0007669"/>
    <property type="project" value="TreeGrafter"/>
</dbReference>
<evidence type="ECO:0000313" key="9">
    <source>
        <dbReference type="Proteomes" id="UP000188298"/>
    </source>
</evidence>
<dbReference type="InterPro" id="IPR012292">
    <property type="entry name" value="Globin/Proto"/>
</dbReference>
<dbReference type="PANTHER" id="PTHR43396">
    <property type="entry name" value="FLAVOHEMOPROTEIN"/>
    <property type="match status" value="1"/>
</dbReference>
<evidence type="ECO:0000256" key="5">
    <source>
        <dbReference type="ARBA" id="ARBA00023004"/>
    </source>
</evidence>
<evidence type="ECO:0000256" key="6">
    <source>
        <dbReference type="RuleBase" id="RU000356"/>
    </source>
</evidence>
<feature type="domain" description="Globin" evidence="7">
    <location>
        <begin position="1"/>
        <end position="138"/>
    </location>
</feature>
<dbReference type="PANTHER" id="PTHR43396:SF3">
    <property type="entry name" value="FLAVOHEMOPROTEIN"/>
    <property type="match status" value="1"/>
</dbReference>
<keyword evidence="5" id="KW-0408">Iron</keyword>
<dbReference type="GO" id="GO:0071500">
    <property type="term" value="P:cellular response to nitrosative stress"/>
    <property type="evidence" value="ECO:0007669"/>
    <property type="project" value="TreeGrafter"/>
</dbReference>
<reference evidence="8 9" key="1">
    <citation type="submission" date="2017-02" db="EMBL/GenBank/DDBJ databases">
        <title>Whole genome sequencing of Helicobacter bilis strain AAQJH.</title>
        <authorList>
            <person name="Conlan S."/>
            <person name="Thomas P.J."/>
            <person name="Mullikin J."/>
            <person name="Palmore T.N."/>
            <person name="Frank K.M."/>
            <person name="Segre J.A."/>
        </authorList>
    </citation>
    <scope>NUCLEOTIDE SEQUENCE [LARGE SCALE GENOMIC DNA]</scope>
    <source>
        <strain evidence="8 9">AAQJH</strain>
    </source>
</reference>
<keyword evidence="6" id="KW-0813">Transport</keyword>
<dbReference type="CDD" id="cd14778">
    <property type="entry name" value="VtHb-like_SDgb"/>
    <property type="match status" value="1"/>
</dbReference>
<dbReference type="EMBL" id="CP019645">
    <property type="protein sequence ID" value="AQQ60486.1"/>
    <property type="molecule type" value="Genomic_DNA"/>
</dbReference>
<dbReference type="GO" id="GO:0019825">
    <property type="term" value="F:oxygen binding"/>
    <property type="evidence" value="ECO:0007669"/>
    <property type="project" value="InterPro"/>
</dbReference>
<evidence type="ECO:0000259" key="7">
    <source>
        <dbReference type="PROSITE" id="PS01033"/>
    </source>
</evidence>
<dbReference type="Pfam" id="PF00042">
    <property type="entry name" value="Globin"/>
    <property type="match status" value="1"/>
</dbReference>
<protein>
    <submittedName>
        <fullName evidence="8">Bacitracin resistance protein BacA</fullName>
    </submittedName>
</protein>
<dbReference type="InterPro" id="IPR000971">
    <property type="entry name" value="Globin"/>
</dbReference>
<keyword evidence="3 6" id="KW-0561">Oxygen transport</keyword>
<keyword evidence="4" id="KW-0479">Metal-binding</keyword>
<keyword evidence="2 6" id="KW-0349">Heme</keyword>
<evidence type="ECO:0000256" key="1">
    <source>
        <dbReference type="ARBA" id="ARBA00006401"/>
    </source>
</evidence>
<dbReference type="GO" id="GO:0046210">
    <property type="term" value="P:nitric oxide catabolic process"/>
    <property type="evidence" value="ECO:0007669"/>
    <property type="project" value="TreeGrafter"/>
</dbReference>
<gene>
    <name evidence="8" type="ORF">XJ32_10770</name>
</gene>
<evidence type="ECO:0000256" key="2">
    <source>
        <dbReference type="ARBA" id="ARBA00022617"/>
    </source>
</evidence>
<dbReference type="InterPro" id="IPR009050">
    <property type="entry name" value="Globin-like_sf"/>
</dbReference>
<dbReference type="GO" id="GO:0046872">
    <property type="term" value="F:metal ion binding"/>
    <property type="evidence" value="ECO:0007669"/>
    <property type="project" value="UniProtKB-KW"/>
</dbReference>
<dbReference type="KEGG" id="hbl:XJ32_10770"/>
<comment type="similarity">
    <text evidence="6">Belongs to the globin family.</text>
</comment>
<organism evidence="8 9">
    <name type="scientific">Helicobacter bilis</name>
    <dbReference type="NCBI Taxonomy" id="37372"/>
    <lineage>
        <taxon>Bacteria</taxon>
        <taxon>Pseudomonadati</taxon>
        <taxon>Campylobacterota</taxon>
        <taxon>Epsilonproteobacteria</taxon>
        <taxon>Campylobacterales</taxon>
        <taxon>Helicobacteraceae</taxon>
        <taxon>Helicobacter</taxon>
    </lineage>
</organism>
<sequence>MLDKQTIEIVKSTIPVLRTHGETITKEFYRILFDEYPQVKTMFDMTKQQNGKQPKALAMAILHAAMNIENLDTIHSQIESIGKTHVRLNVKKEHYPIVGACLIKAIENVLQENATKEILQAWEKAYQEIANYYIQVEEKMYNSQII</sequence>
<accession>A0A1Q2LJ64</accession>
<dbReference type="FunFam" id="1.10.490.10:FF:000003">
    <property type="entry name" value="Flavohemoprotein"/>
    <property type="match status" value="1"/>
</dbReference>
<proteinExistence type="inferred from homology"/>
<name>A0A1Q2LJ64_9HELI</name>
<dbReference type="Gene3D" id="1.10.490.10">
    <property type="entry name" value="Globins"/>
    <property type="match status" value="1"/>
</dbReference>
<comment type="similarity">
    <text evidence="1">In the C-terminal section; belongs to the flavoprotein pyridine nucleotide cytochrome reductase family.</text>
</comment>
<dbReference type="AlphaFoldDB" id="A0A1Q2LJ64"/>
<dbReference type="RefSeq" id="WP_077389719.1">
    <property type="nucleotide sequence ID" value="NZ_CP019645.1"/>
</dbReference>
<evidence type="ECO:0000256" key="3">
    <source>
        <dbReference type="ARBA" id="ARBA00022621"/>
    </source>
</evidence>
<evidence type="ECO:0000313" key="8">
    <source>
        <dbReference type="EMBL" id="AQQ60486.1"/>
    </source>
</evidence>
<evidence type="ECO:0000256" key="4">
    <source>
        <dbReference type="ARBA" id="ARBA00022723"/>
    </source>
</evidence>
<dbReference type="GO" id="GO:0005344">
    <property type="term" value="F:oxygen carrier activity"/>
    <property type="evidence" value="ECO:0007669"/>
    <property type="project" value="UniProtKB-KW"/>
</dbReference>
<dbReference type="GO" id="GO:0071949">
    <property type="term" value="F:FAD binding"/>
    <property type="evidence" value="ECO:0007669"/>
    <property type="project" value="TreeGrafter"/>
</dbReference>
<dbReference type="Proteomes" id="UP000188298">
    <property type="component" value="Chromosome"/>
</dbReference>
<dbReference type="PROSITE" id="PS01033">
    <property type="entry name" value="GLOBIN"/>
    <property type="match status" value="1"/>
</dbReference>
<dbReference type="SUPFAM" id="SSF46458">
    <property type="entry name" value="Globin-like"/>
    <property type="match status" value="1"/>
</dbReference>